<evidence type="ECO:0000313" key="1">
    <source>
        <dbReference type="EMBL" id="TQL82415.1"/>
    </source>
</evidence>
<dbReference type="GO" id="GO:0016757">
    <property type="term" value="F:glycosyltransferase activity"/>
    <property type="evidence" value="ECO:0007669"/>
    <property type="project" value="TreeGrafter"/>
</dbReference>
<evidence type="ECO:0000313" key="2">
    <source>
        <dbReference type="Proteomes" id="UP000317209"/>
    </source>
</evidence>
<proteinExistence type="predicted"/>
<sequence length="320" mass="34681">MSSWEQRHDRGEVPSVWPYGLDGLREFAPVSVADLPVPGRLARLRARAGVGPRRQAGTAFTWDENAAFRLQVTKPHERFISGVIWLTDMVERGTVPARLIEVLREAEALWVLSEAQVDPLRALLGAGGPRVVAVPFGVDAEFFSVRPYPSRPRIVSIGNDRDRDPQTLFRAFSRVLDARPETEIIVQTSAEGAPDGVQVAQRMSHSELHELYATASVVATATRPNLHVSGMTVTLEALATGRPVVNTGTPGMSQYVDEGRTGHLVPVGDAAAMADRLIALLDDPARAATMGEQGRLAVETGFTTQVMCAHLATLLLPDVE</sequence>
<dbReference type="SUPFAM" id="SSF53756">
    <property type="entry name" value="UDP-Glycosyltransferase/glycogen phosphorylase"/>
    <property type="match status" value="1"/>
</dbReference>
<organism evidence="1 2">
    <name type="scientific">Microbacterium saperdae</name>
    <dbReference type="NCBI Taxonomy" id="69368"/>
    <lineage>
        <taxon>Bacteria</taxon>
        <taxon>Bacillati</taxon>
        <taxon>Actinomycetota</taxon>
        <taxon>Actinomycetes</taxon>
        <taxon>Micrococcales</taxon>
        <taxon>Microbacteriaceae</taxon>
        <taxon>Microbacterium</taxon>
    </lineage>
</organism>
<dbReference type="PANTHER" id="PTHR12526:SF590">
    <property type="entry name" value="ALPHA-MALTOSE-1-PHOSPHATE SYNTHASE"/>
    <property type="match status" value="1"/>
</dbReference>
<keyword evidence="1" id="KW-0808">Transferase</keyword>
<dbReference type="PANTHER" id="PTHR12526">
    <property type="entry name" value="GLYCOSYLTRANSFERASE"/>
    <property type="match status" value="1"/>
</dbReference>
<protein>
    <submittedName>
        <fullName evidence="1">Glycosyl transferase family 1</fullName>
    </submittedName>
</protein>
<reference evidence="1 2" key="1">
    <citation type="submission" date="2019-06" db="EMBL/GenBank/DDBJ databases">
        <title>Sequencing the genomes of 1000 actinobacteria strains.</title>
        <authorList>
            <person name="Klenk H.-P."/>
        </authorList>
    </citation>
    <scope>NUCLEOTIDE SEQUENCE [LARGE SCALE GENOMIC DNA]</scope>
    <source>
        <strain evidence="1 2">DSM 20169</strain>
    </source>
</reference>
<dbReference type="Pfam" id="PF13692">
    <property type="entry name" value="Glyco_trans_1_4"/>
    <property type="match status" value="1"/>
</dbReference>
<dbReference type="AlphaFoldDB" id="A0A543BC34"/>
<comment type="caution">
    <text evidence="1">The sequence shown here is derived from an EMBL/GenBank/DDBJ whole genome shotgun (WGS) entry which is preliminary data.</text>
</comment>
<dbReference type="EMBL" id="VFOX01000002">
    <property type="protein sequence ID" value="TQL82415.1"/>
    <property type="molecule type" value="Genomic_DNA"/>
</dbReference>
<dbReference type="OrthoDB" id="5116476at2"/>
<name>A0A543BC34_9MICO</name>
<dbReference type="CDD" id="cd03801">
    <property type="entry name" value="GT4_PimA-like"/>
    <property type="match status" value="1"/>
</dbReference>
<dbReference type="Gene3D" id="3.40.50.2000">
    <property type="entry name" value="Glycogen Phosphorylase B"/>
    <property type="match status" value="2"/>
</dbReference>
<dbReference type="Proteomes" id="UP000317209">
    <property type="component" value="Unassembled WGS sequence"/>
</dbReference>
<accession>A0A543BC34</accession>
<keyword evidence="2" id="KW-1185">Reference proteome</keyword>
<gene>
    <name evidence="1" type="ORF">FB560_3900</name>
</gene>